<dbReference type="KEGG" id="pmuc:ING2E5A_0420"/>
<evidence type="ECO:0000313" key="1">
    <source>
        <dbReference type="EMBL" id="SCM55497.1"/>
    </source>
</evidence>
<sequence length="292" mass="34278">MIAYHLPYIGHSQIDLAALTLRIKQNYCIKSDHPTLAYIAERELGDEGYEVRFPLEKITRENLDQSIDAIIEEIAQHKSRNWLLAEEEPFIKHIAYSPLFKSESKEYAKGKRDDKITADENFEKMAFQVPEDLMEGIMKLQTAGYLSRLIEFLEELQRSTRKLSRLRIASDFRIYLMDYDMMEVKMSPLPKAVYLLFLRHPEGILFKELPDYRTELMEIYKRITFRENPDKAKESIIRVTDPYDNSINEKCSLISIAFLKVVSEEIAENYYITGLRGEPKKIALSRELVIYE</sequence>
<dbReference type="STRING" id="1642646.ING2E5A_0420"/>
<protein>
    <submittedName>
        <fullName evidence="1">Uncharacterized protein</fullName>
    </submittedName>
</protein>
<evidence type="ECO:0000313" key="2">
    <source>
        <dbReference type="Proteomes" id="UP000178485"/>
    </source>
</evidence>
<organism evidence="1 2">
    <name type="scientific">Petrimonas mucosa</name>
    <dbReference type="NCBI Taxonomy" id="1642646"/>
    <lineage>
        <taxon>Bacteria</taxon>
        <taxon>Pseudomonadati</taxon>
        <taxon>Bacteroidota</taxon>
        <taxon>Bacteroidia</taxon>
        <taxon>Bacteroidales</taxon>
        <taxon>Dysgonomonadaceae</taxon>
        <taxon>Petrimonas</taxon>
    </lineage>
</organism>
<dbReference type="AlphaFoldDB" id="A0A1G4G493"/>
<dbReference type="EMBL" id="LT608328">
    <property type="protein sequence ID" value="SCM55497.1"/>
    <property type="molecule type" value="Genomic_DNA"/>
</dbReference>
<accession>A0A1G4G493</accession>
<reference evidence="1 2" key="1">
    <citation type="submission" date="2016-08" db="EMBL/GenBank/DDBJ databases">
        <authorList>
            <person name="Seilhamer J.J."/>
        </authorList>
    </citation>
    <scope>NUCLEOTIDE SEQUENCE [LARGE SCALE GENOMIC DNA]</scope>
    <source>
        <strain evidence="1">ING2-E5A</strain>
    </source>
</reference>
<proteinExistence type="predicted"/>
<gene>
    <name evidence="1" type="ORF">ING2E5A_0420</name>
</gene>
<keyword evidence="2" id="KW-1185">Reference proteome</keyword>
<name>A0A1G4G493_9BACT</name>
<dbReference type="Proteomes" id="UP000178485">
    <property type="component" value="Chromosome i"/>
</dbReference>